<dbReference type="RefSeq" id="WP_043525696.1">
    <property type="nucleotide sequence ID" value="NZ_BAABKU010000006.1"/>
</dbReference>
<keyword evidence="3" id="KW-1185">Reference proteome</keyword>
<sequence>MGRVTRRQLTDLPGTLGLPAALALASILAALAFGLPALDRAVPAGRPVDSGLPYPVAAGVTVVPPPGADLDVTGTRPGDDRGTVLFRLGRVRYAIEVEPFDGDLTAAAVRLRQRLTGISGHQVSGTQLAVSTAGGLAGVQGGYTAGDRDGRYAVFVAHGLIIEVMVTGADADLEHVLPAIDASTRTLRYETAR</sequence>
<dbReference type="STRING" id="1869.MB27_17565"/>
<dbReference type="eggNOG" id="ENOG5030R6E">
    <property type="taxonomic scope" value="Bacteria"/>
</dbReference>
<gene>
    <name evidence="2" type="ORF">MB27_17565</name>
</gene>
<dbReference type="AlphaFoldDB" id="A0A0A6UJG2"/>
<comment type="caution">
    <text evidence="2">The sequence shown here is derived from an EMBL/GenBank/DDBJ whole genome shotgun (WGS) entry which is preliminary data.</text>
</comment>
<protein>
    <submittedName>
        <fullName evidence="2">Uncharacterized protein</fullName>
    </submittedName>
</protein>
<evidence type="ECO:0000313" key="3">
    <source>
        <dbReference type="Proteomes" id="UP000054537"/>
    </source>
</evidence>
<name>A0A0A6UJG2_ACTUT</name>
<proteinExistence type="predicted"/>
<reference evidence="2 3" key="1">
    <citation type="submission" date="2014-10" db="EMBL/GenBank/DDBJ databases">
        <title>Draft genome sequence of Actinoplanes utahensis NRRL 12052.</title>
        <authorList>
            <person name="Velasco-Bucheli B."/>
            <person name="del Cerro C."/>
            <person name="Hormigo D."/>
            <person name="Garcia J.L."/>
            <person name="Acebal C."/>
            <person name="Arroyo M."/>
            <person name="de la Mata I."/>
        </authorList>
    </citation>
    <scope>NUCLEOTIDE SEQUENCE [LARGE SCALE GENOMIC DNA]</scope>
    <source>
        <strain evidence="2 3">NRRL 12052</strain>
    </source>
</reference>
<dbReference type="Proteomes" id="UP000054537">
    <property type="component" value="Unassembled WGS sequence"/>
</dbReference>
<dbReference type="EMBL" id="JRTT01000019">
    <property type="protein sequence ID" value="KHD76235.1"/>
    <property type="molecule type" value="Genomic_DNA"/>
</dbReference>
<accession>A0A0A6UJG2</accession>
<keyword evidence="1" id="KW-0812">Transmembrane</keyword>
<dbReference type="OrthoDB" id="3294552at2"/>
<feature type="transmembrane region" description="Helical" evidence="1">
    <location>
        <begin position="20"/>
        <end position="38"/>
    </location>
</feature>
<evidence type="ECO:0000313" key="2">
    <source>
        <dbReference type="EMBL" id="KHD76235.1"/>
    </source>
</evidence>
<keyword evidence="1" id="KW-1133">Transmembrane helix</keyword>
<organism evidence="2 3">
    <name type="scientific">Actinoplanes utahensis</name>
    <dbReference type="NCBI Taxonomy" id="1869"/>
    <lineage>
        <taxon>Bacteria</taxon>
        <taxon>Bacillati</taxon>
        <taxon>Actinomycetota</taxon>
        <taxon>Actinomycetes</taxon>
        <taxon>Micromonosporales</taxon>
        <taxon>Micromonosporaceae</taxon>
        <taxon>Actinoplanes</taxon>
    </lineage>
</organism>
<keyword evidence="1" id="KW-0472">Membrane</keyword>
<evidence type="ECO:0000256" key="1">
    <source>
        <dbReference type="SAM" id="Phobius"/>
    </source>
</evidence>